<comment type="caution">
    <text evidence="1">The sequence shown here is derived from an EMBL/GenBank/DDBJ whole genome shotgun (WGS) entry which is preliminary data.</text>
</comment>
<reference evidence="2" key="1">
    <citation type="journal article" date="2023" name="G3 (Bethesda)">
        <title>Genome assembly and association tests identify interacting loci associated with vigor, precocity, and sex in interspecific pistachio rootstocks.</title>
        <authorList>
            <person name="Palmer W."/>
            <person name="Jacygrad E."/>
            <person name="Sagayaradj S."/>
            <person name="Cavanaugh K."/>
            <person name="Han R."/>
            <person name="Bertier L."/>
            <person name="Beede B."/>
            <person name="Kafkas S."/>
            <person name="Golino D."/>
            <person name="Preece J."/>
            <person name="Michelmore R."/>
        </authorList>
    </citation>
    <scope>NUCLEOTIDE SEQUENCE [LARGE SCALE GENOMIC DNA]</scope>
</reference>
<keyword evidence="2" id="KW-1185">Reference proteome</keyword>
<name>A0ACC0Z3D3_9ROSI</name>
<evidence type="ECO:0000313" key="1">
    <source>
        <dbReference type="EMBL" id="KAJ0045675.1"/>
    </source>
</evidence>
<gene>
    <name evidence="1" type="ORF">Pint_06363</name>
</gene>
<protein>
    <submittedName>
        <fullName evidence="1">Uncharacterized protein</fullName>
    </submittedName>
</protein>
<dbReference type="EMBL" id="CM047738">
    <property type="protein sequence ID" value="KAJ0045675.1"/>
    <property type="molecule type" value="Genomic_DNA"/>
</dbReference>
<dbReference type="Proteomes" id="UP001163603">
    <property type="component" value="Chromosome 3"/>
</dbReference>
<sequence>MKSITRPENYLGNLTTWEKAEAALTEALTQFGKPWQLDFHVPDRFNLGYSAEDEAKMERPVMIHRAILGNGPFGSIPVKQLFALSRRNRSHMRYSCGIKFSKRVTMLTYDMGSSRCAVQLLYILVVGEQEAKTGKVVSIILPELSFDRSHQLQVSVRERDRRNFSVMSIESLLSLFNDKTEAYINNHILIYQ</sequence>
<proteinExistence type="predicted"/>
<organism evidence="1 2">
    <name type="scientific">Pistacia integerrima</name>
    <dbReference type="NCBI Taxonomy" id="434235"/>
    <lineage>
        <taxon>Eukaryota</taxon>
        <taxon>Viridiplantae</taxon>
        <taxon>Streptophyta</taxon>
        <taxon>Embryophyta</taxon>
        <taxon>Tracheophyta</taxon>
        <taxon>Spermatophyta</taxon>
        <taxon>Magnoliopsida</taxon>
        <taxon>eudicotyledons</taxon>
        <taxon>Gunneridae</taxon>
        <taxon>Pentapetalae</taxon>
        <taxon>rosids</taxon>
        <taxon>malvids</taxon>
        <taxon>Sapindales</taxon>
        <taxon>Anacardiaceae</taxon>
        <taxon>Pistacia</taxon>
    </lineage>
</organism>
<accession>A0ACC0Z3D3</accession>
<evidence type="ECO:0000313" key="2">
    <source>
        <dbReference type="Proteomes" id="UP001163603"/>
    </source>
</evidence>